<comment type="caution">
    <text evidence="2">The sequence shown here is derived from an EMBL/GenBank/DDBJ whole genome shotgun (WGS) entry which is preliminary data.</text>
</comment>
<sequence length="104" mass="12523">MEDAWATVFSYLPLRDVRKCERVCSMWRRLAHRALRQLQVINFERDFPGAIEESSRVERILGGYCKVQQRYPQVEKFEQITCAFEQVSLIFRRNISRLRPKNTR</sequence>
<accession>A0A016RSV9</accession>
<dbReference type="AlphaFoldDB" id="A0A016RSV9"/>
<dbReference type="Gene3D" id="1.20.1280.50">
    <property type="match status" value="1"/>
</dbReference>
<proteinExistence type="predicted"/>
<feature type="domain" description="F-box" evidence="1">
    <location>
        <begin position="7"/>
        <end position="33"/>
    </location>
</feature>
<gene>
    <name evidence="2" type="primary">Acey_s0394.g631</name>
    <name evidence="2" type="ORF">Y032_0394g631</name>
</gene>
<name>A0A016RSV9_9BILA</name>
<organism evidence="2 3">
    <name type="scientific">Ancylostoma ceylanicum</name>
    <dbReference type="NCBI Taxonomy" id="53326"/>
    <lineage>
        <taxon>Eukaryota</taxon>
        <taxon>Metazoa</taxon>
        <taxon>Ecdysozoa</taxon>
        <taxon>Nematoda</taxon>
        <taxon>Chromadorea</taxon>
        <taxon>Rhabditida</taxon>
        <taxon>Rhabditina</taxon>
        <taxon>Rhabditomorpha</taxon>
        <taxon>Strongyloidea</taxon>
        <taxon>Ancylostomatidae</taxon>
        <taxon>Ancylostomatinae</taxon>
        <taxon>Ancylostoma</taxon>
    </lineage>
</organism>
<keyword evidence="3" id="KW-1185">Reference proteome</keyword>
<dbReference type="Pfam" id="PF12937">
    <property type="entry name" value="F-box-like"/>
    <property type="match status" value="1"/>
</dbReference>
<dbReference type="Proteomes" id="UP000024635">
    <property type="component" value="Unassembled WGS sequence"/>
</dbReference>
<dbReference type="SUPFAM" id="SSF81383">
    <property type="entry name" value="F-box domain"/>
    <property type="match status" value="1"/>
</dbReference>
<dbReference type="InterPro" id="IPR001810">
    <property type="entry name" value="F-box_dom"/>
</dbReference>
<dbReference type="OrthoDB" id="5863314at2759"/>
<evidence type="ECO:0000313" key="3">
    <source>
        <dbReference type="Proteomes" id="UP000024635"/>
    </source>
</evidence>
<evidence type="ECO:0000313" key="2">
    <source>
        <dbReference type="EMBL" id="EYB81034.1"/>
    </source>
</evidence>
<protein>
    <recommendedName>
        <fullName evidence="1">F-box domain-containing protein</fullName>
    </recommendedName>
</protein>
<dbReference type="InterPro" id="IPR036047">
    <property type="entry name" value="F-box-like_dom_sf"/>
</dbReference>
<reference evidence="3" key="1">
    <citation type="journal article" date="2015" name="Nat. Genet.">
        <title>The genome and transcriptome of the zoonotic hookworm Ancylostoma ceylanicum identify infection-specific gene families.</title>
        <authorList>
            <person name="Schwarz E.M."/>
            <person name="Hu Y."/>
            <person name="Antoshechkin I."/>
            <person name="Miller M.M."/>
            <person name="Sternberg P.W."/>
            <person name="Aroian R.V."/>
        </authorList>
    </citation>
    <scope>NUCLEOTIDE SEQUENCE</scope>
    <source>
        <strain evidence="3">HY135</strain>
    </source>
</reference>
<dbReference type="EMBL" id="JARK01001730">
    <property type="protein sequence ID" value="EYB81034.1"/>
    <property type="molecule type" value="Genomic_DNA"/>
</dbReference>
<evidence type="ECO:0000259" key="1">
    <source>
        <dbReference type="Pfam" id="PF12937"/>
    </source>
</evidence>